<dbReference type="Pfam" id="PF07679">
    <property type="entry name" value="I-set"/>
    <property type="match status" value="6"/>
</dbReference>
<evidence type="ECO:0000313" key="13">
    <source>
        <dbReference type="EMBL" id="KAG7319523.1"/>
    </source>
</evidence>
<keyword evidence="2" id="KW-0433">Leucine-rich repeat</keyword>
<dbReference type="OrthoDB" id="10062932at2759"/>
<dbReference type="InterPro" id="IPR001611">
    <property type="entry name" value="Leu-rich_rpt"/>
</dbReference>
<dbReference type="SMART" id="SM00409">
    <property type="entry name" value="IG"/>
    <property type="match status" value="12"/>
</dbReference>
<feature type="domain" description="Ig-like" evidence="12">
    <location>
        <begin position="2002"/>
        <end position="2096"/>
    </location>
</feature>
<feature type="compositionally biased region" description="Polar residues" evidence="10">
    <location>
        <begin position="1509"/>
        <end position="1529"/>
    </location>
</feature>
<dbReference type="PANTHER" id="PTHR45842:SF2">
    <property type="entry name" value="IMMUNOGLOBULIN SUPERFAMILY MEMBER 10"/>
    <property type="match status" value="1"/>
</dbReference>
<reference evidence="13 14" key="1">
    <citation type="submission" date="2021-06" db="EMBL/GenBank/DDBJ databases">
        <title>Chromosome-level genome assembly of the red-tail catfish (Hemibagrus wyckioides).</title>
        <authorList>
            <person name="Shao F."/>
        </authorList>
    </citation>
    <scope>NUCLEOTIDE SEQUENCE [LARGE SCALE GENOMIC DNA]</scope>
    <source>
        <strain evidence="13">EC202008001</strain>
        <tissue evidence="13">Blood</tissue>
    </source>
</reference>
<dbReference type="Pfam" id="PF13855">
    <property type="entry name" value="LRR_8"/>
    <property type="match status" value="1"/>
</dbReference>
<keyword evidence="5" id="KW-0677">Repeat</keyword>
<feature type="domain" description="Ig-like" evidence="12">
    <location>
        <begin position="2394"/>
        <end position="2480"/>
    </location>
</feature>
<dbReference type="EMBL" id="JAHKSW010000020">
    <property type="protein sequence ID" value="KAG7319523.1"/>
    <property type="molecule type" value="Genomic_DNA"/>
</dbReference>
<feature type="domain" description="Ig-like" evidence="12">
    <location>
        <begin position="2298"/>
        <end position="2377"/>
    </location>
</feature>
<dbReference type="InterPro" id="IPR013783">
    <property type="entry name" value="Ig-like_fold"/>
</dbReference>
<dbReference type="InterPro" id="IPR013098">
    <property type="entry name" value="Ig_I-set"/>
</dbReference>
<organism evidence="13 14">
    <name type="scientific">Hemibagrus wyckioides</name>
    <dbReference type="NCBI Taxonomy" id="337641"/>
    <lineage>
        <taxon>Eukaryota</taxon>
        <taxon>Metazoa</taxon>
        <taxon>Chordata</taxon>
        <taxon>Craniata</taxon>
        <taxon>Vertebrata</taxon>
        <taxon>Euteleostomi</taxon>
        <taxon>Actinopterygii</taxon>
        <taxon>Neopterygii</taxon>
        <taxon>Teleostei</taxon>
        <taxon>Ostariophysi</taxon>
        <taxon>Siluriformes</taxon>
        <taxon>Bagridae</taxon>
        <taxon>Hemibagrus</taxon>
    </lineage>
</organism>
<comment type="caution">
    <text evidence="13">The sequence shown here is derived from an EMBL/GenBank/DDBJ whole genome shotgun (WGS) entry which is preliminary data.</text>
</comment>
<name>A0A9D3NAT9_9TELE</name>
<feature type="region of interest" description="Disordered" evidence="10">
    <location>
        <begin position="1483"/>
        <end position="1542"/>
    </location>
</feature>
<evidence type="ECO:0000256" key="8">
    <source>
        <dbReference type="ARBA" id="ARBA00023157"/>
    </source>
</evidence>
<evidence type="ECO:0000256" key="2">
    <source>
        <dbReference type="ARBA" id="ARBA00022614"/>
    </source>
</evidence>
<dbReference type="InterPro" id="IPR000372">
    <property type="entry name" value="LRRNT"/>
</dbReference>
<keyword evidence="8" id="KW-1015">Disulfide bond</keyword>
<evidence type="ECO:0000256" key="7">
    <source>
        <dbReference type="ARBA" id="ARBA00023136"/>
    </source>
</evidence>
<keyword evidence="6" id="KW-1133">Transmembrane helix</keyword>
<dbReference type="Gene3D" id="3.80.10.10">
    <property type="entry name" value="Ribonuclease Inhibitor"/>
    <property type="match status" value="2"/>
</dbReference>
<feature type="domain" description="Ig-like" evidence="12">
    <location>
        <begin position="498"/>
        <end position="575"/>
    </location>
</feature>
<dbReference type="InterPro" id="IPR013106">
    <property type="entry name" value="Ig_V-set"/>
</dbReference>
<feature type="domain" description="Ig-like" evidence="12">
    <location>
        <begin position="2490"/>
        <end position="2583"/>
    </location>
</feature>
<dbReference type="FunFam" id="2.60.40.10:FF:000621">
    <property type="entry name" value="Immunoglobulin superfamily member 10"/>
    <property type="match status" value="1"/>
</dbReference>
<evidence type="ECO:0000256" key="5">
    <source>
        <dbReference type="ARBA" id="ARBA00022737"/>
    </source>
</evidence>
<evidence type="ECO:0000259" key="12">
    <source>
        <dbReference type="PROSITE" id="PS50835"/>
    </source>
</evidence>
<dbReference type="Pfam" id="PF13927">
    <property type="entry name" value="Ig_3"/>
    <property type="match status" value="6"/>
</dbReference>
<dbReference type="InterPro" id="IPR003591">
    <property type="entry name" value="Leu-rich_rpt_typical-subtyp"/>
</dbReference>
<keyword evidence="3" id="KW-0812">Transmembrane</keyword>
<dbReference type="FunFam" id="2.60.40.10:FF:000076">
    <property type="entry name" value="Leucine-rich repeat and Ig domain-containing 4"/>
    <property type="match status" value="1"/>
</dbReference>
<protein>
    <recommendedName>
        <fullName evidence="12">Ig-like domain-containing protein</fullName>
    </recommendedName>
</protein>
<dbReference type="Pfam" id="PF13306">
    <property type="entry name" value="LRR_5"/>
    <property type="match status" value="1"/>
</dbReference>
<dbReference type="InterPro" id="IPR007110">
    <property type="entry name" value="Ig-like_dom"/>
</dbReference>
<keyword evidence="14" id="KW-1185">Reference proteome</keyword>
<gene>
    <name evidence="13" type="ORF">KOW79_016666</name>
</gene>
<feature type="domain" description="Ig-like" evidence="12">
    <location>
        <begin position="2102"/>
        <end position="2190"/>
    </location>
</feature>
<dbReference type="SUPFAM" id="SSF48726">
    <property type="entry name" value="Immunoglobulin"/>
    <property type="match status" value="12"/>
</dbReference>
<evidence type="ECO:0000256" key="1">
    <source>
        <dbReference type="ARBA" id="ARBA00004167"/>
    </source>
</evidence>
<dbReference type="FunFam" id="2.60.40.10:FF:000032">
    <property type="entry name" value="palladin isoform X1"/>
    <property type="match status" value="2"/>
</dbReference>
<dbReference type="GO" id="GO:0005576">
    <property type="term" value="C:extracellular region"/>
    <property type="evidence" value="ECO:0007669"/>
    <property type="project" value="TreeGrafter"/>
</dbReference>
<dbReference type="InterPro" id="IPR003598">
    <property type="entry name" value="Ig_sub2"/>
</dbReference>
<feature type="domain" description="Ig-like" evidence="12">
    <location>
        <begin position="579"/>
        <end position="671"/>
    </location>
</feature>
<dbReference type="CDD" id="cd00096">
    <property type="entry name" value="Ig"/>
    <property type="match status" value="2"/>
</dbReference>
<evidence type="ECO:0000256" key="11">
    <source>
        <dbReference type="SAM" id="SignalP"/>
    </source>
</evidence>
<feature type="domain" description="Ig-like" evidence="12">
    <location>
        <begin position="1607"/>
        <end position="1700"/>
    </location>
</feature>
<feature type="domain" description="Ig-like" evidence="12">
    <location>
        <begin position="2195"/>
        <end position="2292"/>
    </location>
</feature>
<dbReference type="GO" id="GO:0016020">
    <property type="term" value="C:membrane"/>
    <property type="evidence" value="ECO:0007669"/>
    <property type="project" value="UniProtKB-SubCell"/>
</dbReference>
<feature type="domain" description="Ig-like" evidence="12">
    <location>
        <begin position="1803"/>
        <end position="1893"/>
    </location>
</feature>
<feature type="domain" description="Ig-like" evidence="12">
    <location>
        <begin position="1901"/>
        <end position="1992"/>
    </location>
</feature>
<proteinExistence type="predicted"/>
<dbReference type="SUPFAM" id="SSF52058">
    <property type="entry name" value="L domain-like"/>
    <property type="match status" value="1"/>
</dbReference>
<feature type="compositionally biased region" description="Basic residues" evidence="10">
    <location>
        <begin position="1376"/>
        <end position="1386"/>
    </location>
</feature>
<dbReference type="Proteomes" id="UP000824219">
    <property type="component" value="Linkage Group LG20"/>
</dbReference>
<evidence type="ECO:0000256" key="3">
    <source>
        <dbReference type="ARBA" id="ARBA00022692"/>
    </source>
</evidence>
<dbReference type="InterPro" id="IPR026906">
    <property type="entry name" value="LRR_5"/>
</dbReference>
<feature type="region of interest" description="Disordered" evidence="10">
    <location>
        <begin position="1359"/>
        <end position="1386"/>
    </location>
</feature>
<comment type="subcellular location">
    <subcellularLocation>
        <location evidence="1">Membrane</location>
        <topology evidence="1">Single-pass membrane protein</topology>
    </subcellularLocation>
</comment>
<sequence length="2585" mass="286553">MHALRGGSRYLRAGFLALVLFLLEARCGSSACPAPCVCHVPTEVHCTFRSLSMMPSAVQPDVKRINLGYNSLTILKEHELSGLKSLELLMLHSNTIQTIEDRAFSDLKALQVLKMSYNRIKELRKDTFQGLENLLRLYMDHNTIEFIHPEAFYGLTSLQLVNLEGNILQQLHPDTFITLRYNQIFKYSSIKTIYLSENALTTLPATVFTGCYQLENLFLSGNPWSCDCRMDWLAAWMERNPGVLKCKRDRKLFVEQVCPMCASPLTSRGSNIIYLSSQAYTCSKPWIHSHLKQRNITMEENSYTPVLPKDFIAPIGMMEMKITDQFNNNASVTCVVQRPGGLDNLNVTKGVIGDDVTTLSATVSTSLVCNIDYDHIHQLWGILASYSDSPMRLERELLLTMSPEMIYNYKQARTSDPELNEIFTEIEAEIKANPAWLLQGTINLQLDLTTTTYSTLHVKYFSNIEINIESNKVRRDRFSWTMIKKDNQTKTEFSVLSGGVAELNCETYGDPKPSIEWILPDGIKVRAPYSSEDRRIVILDNGKLTLRAADSSDSGIYHCIATNYLDADVLSFRVTVLSPDVEEEEANGVQHSRTLGGSLVLDCETNGTPQASIQWILPDHTVVDRPFGNKKLYPNGTLAVHPLTERDRGFYRCLAANLLGVDLLASLVTVSDDRSKVVPLTNIDGSGDDVEESTENSQILYSEGFSSRINQESRTITSDRPYPRLRPSLRHGVTNRRGGNRHTGWSRRVFDKAYRRVDPERLADYIKRTQNKKSGKDGSINLSDKSQANVDLSVDDETGSGNAVFEDEVSLPDQAISSTENPENTDGSFMTTYHLLEHDQNKATEITEVLSDDLSNVRATTENMRTITTGSYSYTDASPMVPSVTLSNYEFQNDETTPLITTQDYEVGPSSSKAYISERSTNKPLQPFTMKFTVTETMDETELQFSGDMPETVTEVLPNIKLQGPNVTPVLDRPTQRVNPVVHTSTDPESQTTFTAITTTEREQDEITFHTTQKIKSPHLPPGSTIISHQQIQIIPPNKKRPGKRRNFFSRRRIIRPNKITDIQSLLDKLKRPSVEYEINSTVPYTVELTTNLDNVKGRMPTLKTNTEDSAVTSQVLTSSVGKMEKLITTTLSTPFITSSTIPPKSTTFISAGQSKSDSYTEYIQSTNVHEQKPTKDPKKDVSTAVATTTTTKASKVIQGKIPWHRFFGSKQGQREILKRLRKPSKPSIIIKSTTVRTMTTTAPSRVLTALPTAESMPAPMAAIPPVTQGNQGNLGISPHNKTSLSKFAESQNSYKVITLFTTASPSSKYHKPTAMYKPVSTPTYGSRVFTATAHIAPIPPSLTKKTYKEDTAEFSGSYSGGSGGFAGTSSQIRKPNSHRRRFRGRRPLKKYTTLSPTTKSATFETTTQQPTSKLTKPLYIPTTEVAKSTIHTSSDIIDFDNEEWRTKSKPTTFPKTHSITGELSPTASFSYTTNTAMPYITQKSKKQKSKARMNSNKRIPSQRGGGRYQTQRPMNKNQDLLEQQTTALPDTKRDGSKKRTSTERTLIFDAVTVVTAEENNKLTSFPSSKNISKQIPNTYDHTTVYDTISSTTNAFESSTNDITSKPRIIGGHAASFTVESNSDAFLPCEVSGNPEPSISWKRFSPYTGTTLTIKGKMGKFEVFGNGTLLIQNANVKDQGQYICLAENTYGSDKLTVMLSVVAYPSQILEAKVRDIKAHSGETVEMKCKTEGRPVPVVSWILANRTQVRGQNNGHGRVTVTREGTLVIQQVSVYDRGHYKCIASNPAGIDTATVRLQVVAAPPDILEEKRQLVKADVGQSVWMPCTAQGDPQPTTHWVLMDGIVVLPLHTSSRVYSFPNGTLHLKNLGVSDSGKYECIATSSTGSERRVVTLSVEKIEIAPEIIETSGRRTELAYGSQLRLNCTATGIPKPQIIWRLPSKALVDQWHRMGSRIQVLENGTLVIDSVSDKDAGDYLCVARSSAGDDLQLMKVSVPMKPAKIEPKFAGKKQVPYGKELKVDCKASGAPVPEISWGLPDGTLVNNALQADGGIRSRSKRYILFDNGTLYLNRVGMDEEGDYTCYAENTLGKDEMHVHITVVSAAPRIRPSPLTYAKVKPGGNIRFDCEAIGEPKPKILWMLPSSDMIAASNERYLMHVNGSLDIRNVKLADAGEYVCIARNAAGDESKVYKLEMDGNPPIINGYYQNRTVVKDTAVKYSRKFIDCKVEGDPPPKITWIMPDNIFLTAPYYGSRINVHYNGTLEIRNVRPTDTAEFICMARNDGGEAVLVIHLEVTNQLMRPIFKNPFNERLVTRLGKTTVLNCSADGNPPPDMIWTLPNGTQLIGGHNIGSQHQVGSDGTFIIHNPNKGDAGKYRCAAKNKVGYIEKLIILDVGQKPYILTRPRGVIRSMSGEPLFLHCLADGSPRPSILWTMPGGHVLSRTQITGRYQLMDNGTLVIHQTNLHDRGTYMCRAKNNVGDALLTVPVIIVAYIPRIANGPPPNIRTTTGTPVQLTCVAVGLPKPEITWELPDRSVLSTAGKGRSTGSELLHPSGTLIIQKPTRADSGAYKCLATNHLGTVTRVTYLTVI</sequence>
<dbReference type="FunFam" id="3.80.10.10:FF:000103">
    <property type="entry name" value="Immunoglobulin superfamily member 10"/>
    <property type="match status" value="1"/>
</dbReference>
<feature type="chain" id="PRO_5039059896" description="Ig-like domain-containing protein" evidence="11">
    <location>
        <begin position="31"/>
        <end position="2585"/>
    </location>
</feature>
<evidence type="ECO:0000256" key="10">
    <source>
        <dbReference type="SAM" id="MobiDB-lite"/>
    </source>
</evidence>
<dbReference type="Gene3D" id="2.60.40.10">
    <property type="entry name" value="Immunoglobulins"/>
    <property type="match status" value="12"/>
</dbReference>
<dbReference type="SMART" id="SM00408">
    <property type="entry name" value="IGc2"/>
    <property type="match status" value="12"/>
</dbReference>
<dbReference type="PANTHER" id="PTHR45842">
    <property type="entry name" value="SYNAPTIC ADHESION-LIKE MOLECULE SALM"/>
    <property type="match status" value="1"/>
</dbReference>
<dbReference type="InterPro" id="IPR032675">
    <property type="entry name" value="LRR_dom_sf"/>
</dbReference>
<feature type="domain" description="Ig-like" evidence="12">
    <location>
        <begin position="1705"/>
        <end position="1797"/>
    </location>
</feature>
<dbReference type="FunFam" id="2.60.40.10:FF:001377">
    <property type="entry name" value="Matrix remodeling associated 5"/>
    <property type="match status" value="1"/>
</dbReference>
<evidence type="ECO:0000313" key="14">
    <source>
        <dbReference type="Proteomes" id="UP000824219"/>
    </source>
</evidence>
<evidence type="ECO:0000256" key="6">
    <source>
        <dbReference type="ARBA" id="ARBA00022989"/>
    </source>
</evidence>
<keyword evidence="7" id="KW-0472">Membrane</keyword>
<dbReference type="PROSITE" id="PS50835">
    <property type="entry name" value="IG_LIKE"/>
    <property type="match status" value="12"/>
</dbReference>
<dbReference type="InterPro" id="IPR003599">
    <property type="entry name" value="Ig_sub"/>
</dbReference>
<feature type="region of interest" description="Disordered" evidence="10">
    <location>
        <begin position="710"/>
        <end position="744"/>
    </location>
</feature>
<keyword evidence="4 11" id="KW-0732">Signal</keyword>
<keyword evidence="9" id="KW-0393">Immunoglobulin domain</keyword>
<feature type="signal peptide" evidence="11">
    <location>
        <begin position="1"/>
        <end position="30"/>
    </location>
</feature>
<accession>A0A9D3NAT9</accession>
<evidence type="ECO:0000256" key="9">
    <source>
        <dbReference type="ARBA" id="ARBA00023319"/>
    </source>
</evidence>
<dbReference type="InterPro" id="IPR050467">
    <property type="entry name" value="LRFN"/>
</dbReference>
<feature type="region of interest" description="Disordered" evidence="10">
    <location>
        <begin position="765"/>
        <end position="789"/>
    </location>
</feature>
<evidence type="ECO:0000256" key="4">
    <source>
        <dbReference type="ARBA" id="ARBA00022729"/>
    </source>
</evidence>
<dbReference type="SMART" id="SM00013">
    <property type="entry name" value="LRRNT"/>
    <property type="match status" value="1"/>
</dbReference>
<dbReference type="InterPro" id="IPR036179">
    <property type="entry name" value="Ig-like_dom_sf"/>
</dbReference>
<dbReference type="SMART" id="SM00406">
    <property type="entry name" value="IGv"/>
    <property type="match status" value="5"/>
</dbReference>
<feature type="compositionally biased region" description="Polar residues" evidence="10">
    <location>
        <begin position="780"/>
        <end position="789"/>
    </location>
</feature>
<dbReference type="SMART" id="SM00369">
    <property type="entry name" value="LRR_TYP"/>
    <property type="match status" value="5"/>
</dbReference>